<accession>A0A6C0EVU5</accession>
<evidence type="ECO:0000256" key="1">
    <source>
        <dbReference type="SAM" id="Coils"/>
    </source>
</evidence>
<evidence type="ECO:0000256" key="2">
    <source>
        <dbReference type="SAM" id="MobiDB-lite"/>
    </source>
</evidence>
<keyword evidence="1" id="KW-0175">Coiled coil</keyword>
<feature type="compositionally biased region" description="Basic and acidic residues" evidence="2">
    <location>
        <begin position="219"/>
        <end position="236"/>
    </location>
</feature>
<feature type="region of interest" description="Disordered" evidence="2">
    <location>
        <begin position="216"/>
        <end position="240"/>
    </location>
</feature>
<protein>
    <submittedName>
        <fullName evidence="3">Uncharacterized protein</fullName>
    </submittedName>
</protein>
<organism evidence="3">
    <name type="scientific">viral metagenome</name>
    <dbReference type="NCBI Taxonomy" id="1070528"/>
    <lineage>
        <taxon>unclassified sequences</taxon>
        <taxon>metagenomes</taxon>
        <taxon>organismal metagenomes</taxon>
    </lineage>
</organism>
<name>A0A6C0EVU5_9ZZZZ</name>
<proteinExistence type="predicted"/>
<evidence type="ECO:0000313" key="3">
    <source>
        <dbReference type="EMBL" id="QHT33294.1"/>
    </source>
</evidence>
<dbReference type="Pfam" id="PF23827">
    <property type="entry name" value="DUF7197"/>
    <property type="match status" value="1"/>
</dbReference>
<feature type="coiled-coil region" evidence="1">
    <location>
        <begin position="181"/>
        <end position="208"/>
    </location>
</feature>
<dbReference type="AlphaFoldDB" id="A0A6C0EVU5"/>
<reference evidence="3" key="1">
    <citation type="journal article" date="2020" name="Nature">
        <title>Giant virus diversity and host interactions through global metagenomics.</title>
        <authorList>
            <person name="Schulz F."/>
            <person name="Roux S."/>
            <person name="Paez-Espino D."/>
            <person name="Jungbluth S."/>
            <person name="Walsh D.A."/>
            <person name="Denef V.J."/>
            <person name="McMahon K.D."/>
            <person name="Konstantinidis K.T."/>
            <person name="Eloe-Fadrosh E.A."/>
            <person name="Kyrpides N.C."/>
            <person name="Woyke T."/>
        </authorList>
    </citation>
    <scope>NUCLEOTIDE SEQUENCE</scope>
    <source>
        <strain evidence="3">GVMAG-M-3300009161-34</strain>
    </source>
</reference>
<sequence>MTSTNLNYTTQNNLLMTNLLKYYEIDNNMDYMLRIINGESRISLRIIDWFATNYAKKYYTVYTIGDSEGSGGGGGGTGVACRRFKVYVDYKLKLKAYSKKRFDPFCRWDRITVPYKDGKYIQTTIGQLNFFKWALENNVIRYIEENYANIEKDMNNRNSTSKKKLLSSGTACSSASNVSNISRESNEYNEYENNSENYHNEIIQNQENEEFEGYNDLESGAKMEANNKTRKKREELSISATKSIKKEKVEIVVNFD</sequence>
<dbReference type="EMBL" id="MN738962">
    <property type="protein sequence ID" value="QHT33294.1"/>
    <property type="molecule type" value="Genomic_DNA"/>
</dbReference>
<dbReference type="InterPro" id="IPR055621">
    <property type="entry name" value="DUF7197"/>
</dbReference>